<reference evidence="1" key="1">
    <citation type="submission" date="2016-10" db="EMBL/GenBank/DDBJ databases">
        <authorList>
            <person name="de Groot N.N."/>
        </authorList>
    </citation>
    <scope>NUCLEOTIDE SEQUENCE [LARGE SCALE GENOMIC DNA]</scope>
    <source>
        <strain evidence="1">CCBAU85039</strain>
    </source>
</reference>
<dbReference type="EMBL" id="FNXB01000052">
    <property type="protein sequence ID" value="SEI18675.1"/>
    <property type="molecule type" value="Genomic_DNA"/>
</dbReference>
<gene>
    <name evidence="1" type="ORF">RTCCBAU85039_5965</name>
    <name evidence="2" type="ORF">SAMN05216228_104145</name>
</gene>
<proteinExistence type="predicted"/>
<evidence type="ECO:0000313" key="4">
    <source>
        <dbReference type="Proteomes" id="UP000198939"/>
    </source>
</evidence>
<dbReference type="Proteomes" id="UP000198939">
    <property type="component" value="Unassembled WGS sequence"/>
</dbReference>
<name>A0A1H8VDD7_9HYPH</name>
<reference evidence="3" key="2">
    <citation type="submission" date="2016-10" db="EMBL/GenBank/DDBJ databases">
        <authorList>
            <person name="Wibberg D."/>
        </authorList>
    </citation>
    <scope>NUCLEOTIDE SEQUENCE [LARGE SCALE GENOMIC DNA]</scope>
</reference>
<protein>
    <submittedName>
        <fullName evidence="1">Uncharacterized protein</fullName>
    </submittedName>
</protein>
<dbReference type="Proteomes" id="UP000183063">
    <property type="component" value="Unassembled WGS sequence"/>
</dbReference>
<keyword evidence="4" id="KW-1185">Reference proteome</keyword>
<dbReference type="EMBL" id="FOCV01000041">
    <property type="protein sequence ID" value="SEP13361.1"/>
    <property type="molecule type" value="Genomic_DNA"/>
</dbReference>
<dbReference type="OrthoDB" id="8397995at2"/>
<accession>A0A1H8VDD7</accession>
<sequence>METQPYSVQKNLNIYWSVVEETTGREAVVNGFVMDMLTAEEAEELAGALNRDEEQAFLLVA</sequence>
<organism evidence="1 3">
    <name type="scientific">Rhizobium tibeticum</name>
    <dbReference type="NCBI Taxonomy" id="501024"/>
    <lineage>
        <taxon>Bacteria</taxon>
        <taxon>Pseudomonadati</taxon>
        <taxon>Pseudomonadota</taxon>
        <taxon>Alphaproteobacteria</taxon>
        <taxon>Hyphomicrobiales</taxon>
        <taxon>Rhizobiaceae</taxon>
        <taxon>Rhizobium/Agrobacterium group</taxon>
        <taxon>Rhizobium</taxon>
    </lineage>
</organism>
<evidence type="ECO:0000313" key="1">
    <source>
        <dbReference type="EMBL" id="SEI18675.1"/>
    </source>
</evidence>
<evidence type="ECO:0000313" key="3">
    <source>
        <dbReference type="Proteomes" id="UP000183063"/>
    </source>
</evidence>
<dbReference type="STRING" id="501024.RTCCBAU85039_5965"/>
<dbReference type="AlphaFoldDB" id="A0A1H8VDD7"/>
<reference evidence="2 4" key="3">
    <citation type="submission" date="2016-10" db="EMBL/GenBank/DDBJ databases">
        <authorList>
            <person name="Varghese N."/>
            <person name="Submissions S."/>
        </authorList>
    </citation>
    <scope>NUCLEOTIDE SEQUENCE [LARGE SCALE GENOMIC DNA]</scope>
    <source>
        <strain evidence="2 4">CGMCC 1.7071</strain>
    </source>
</reference>
<evidence type="ECO:0000313" key="2">
    <source>
        <dbReference type="EMBL" id="SEP13361.1"/>
    </source>
</evidence>